<evidence type="ECO:0000256" key="5">
    <source>
        <dbReference type="RuleBase" id="RU003869"/>
    </source>
</evidence>
<sequence length="192" mass="20518">MSKIGKKPIEIPQEVTVEARDGEIFVAGPKDSLSQKLPSEIKVEIEGNQILVSQKTKSRAAKTLQGTIRNLLANMIKGVKEGWSKTLEVEGTGFRAVLSGERLSLSLGFSHPIEVVPPPGISFSVSEKKIQVLGADKALVGRVAARIRGIKPPDSYKGKGIRYEGETVKLKPGKQVKVGIAGIGVPAKGESR</sequence>
<dbReference type="AlphaFoldDB" id="A0A2M8L3B7"/>
<keyword evidence="6" id="KW-0694">RNA-binding</keyword>
<dbReference type="PROSITE" id="PS00525">
    <property type="entry name" value="RIBOSOMAL_L6_1"/>
    <property type="match status" value="1"/>
</dbReference>
<dbReference type="Proteomes" id="UP000231474">
    <property type="component" value="Unassembled WGS sequence"/>
</dbReference>
<dbReference type="InterPro" id="IPR019906">
    <property type="entry name" value="Ribosomal_uL6_bac-type"/>
</dbReference>
<feature type="domain" description="Large ribosomal subunit protein uL6 alpha-beta" evidence="7">
    <location>
        <begin position="11"/>
        <end position="82"/>
    </location>
</feature>
<reference evidence="9" key="1">
    <citation type="submission" date="2017-09" db="EMBL/GenBank/DDBJ databases">
        <title>Depth-based differentiation of microbial function through sediment-hosted aquifers and enrichment of novel symbionts in the deep terrestrial subsurface.</title>
        <authorList>
            <person name="Probst A.J."/>
            <person name="Ladd B."/>
            <person name="Jarett J.K."/>
            <person name="Geller-Mcgrath D.E."/>
            <person name="Sieber C.M.K."/>
            <person name="Emerson J.B."/>
            <person name="Anantharaman K."/>
            <person name="Thomas B.C."/>
            <person name="Malmstrom R."/>
            <person name="Stieglmeier M."/>
            <person name="Klingl A."/>
            <person name="Woyke T."/>
            <person name="Ryan C.M."/>
            <person name="Banfield J.F."/>
        </authorList>
    </citation>
    <scope>NUCLEOTIDE SEQUENCE [LARGE SCALE GENOMIC DNA]</scope>
</reference>
<dbReference type="GO" id="GO:0022625">
    <property type="term" value="C:cytosolic large ribosomal subunit"/>
    <property type="evidence" value="ECO:0007669"/>
    <property type="project" value="UniProtKB-UniRule"/>
</dbReference>
<evidence type="ECO:0000256" key="2">
    <source>
        <dbReference type="ARBA" id="ARBA00023274"/>
    </source>
</evidence>
<gene>
    <name evidence="8" type="ORF">COU95_02865</name>
</gene>
<dbReference type="PIRSF" id="PIRSF002162">
    <property type="entry name" value="Ribosomal_L6"/>
    <property type="match status" value="1"/>
</dbReference>
<evidence type="ECO:0000256" key="3">
    <source>
        <dbReference type="ARBA" id="ARBA00035454"/>
    </source>
</evidence>
<dbReference type="NCBIfam" id="TIGR03654">
    <property type="entry name" value="L6_bact"/>
    <property type="match status" value="1"/>
</dbReference>
<dbReference type="InterPro" id="IPR002358">
    <property type="entry name" value="Ribosomal_uL6_CS"/>
</dbReference>
<evidence type="ECO:0000256" key="4">
    <source>
        <dbReference type="NCBIfam" id="TIGR03654"/>
    </source>
</evidence>
<comment type="function">
    <text evidence="6">This protein binds to the 23S rRNA, and is important in its secondary structure. It is located near the subunit interface in the base of the L7/L12 stalk, and near the tRNA binding site of the peptidyltransferase center.</text>
</comment>
<keyword evidence="6" id="KW-0699">rRNA-binding</keyword>
<dbReference type="GO" id="GO:0019843">
    <property type="term" value="F:rRNA binding"/>
    <property type="evidence" value="ECO:0007669"/>
    <property type="project" value="UniProtKB-UniRule"/>
</dbReference>
<comment type="similarity">
    <text evidence="5">Belongs to the universal ribosomal protein uL6 family.</text>
</comment>
<dbReference type="GO" id="GO:0003735">
    <property type="term" value="F:structural constituent of ribosome"/>
    <property type="evidence" value="ECO:0007669"/>
    <property type="project" value="UniProtKB-UniRule"/>
</dbReference>
<evidence type="ECO:0000256" key="1">
    <source>
        <dbReference type="ARBA" id="ARBA00022980"/>
    </source>
</evidence>
<organism evidence="8 9">
    <name type="scientific">Candidatus Shapirobacteria bacterium CG10_big_fil_rev_8_21_14_0_10_40_9</name>
    <dbReference type="NCBI Taxonomy" id="1974888"/>
    <lineage>
        <taxon>Bacteria</taxon>
        <taxon>Candidatus Shapironibacteriota</taxon>
    </lineage>
</organism>
<keyword evidence="1 5" id="KW-0689">Ribosomal protein</keyword>
<dbReference type="InterPro" id="IPR036789">
    <property type="entry name" value="Ribosomal_uL6-like_a/b-dom_sf"/>
</dbReference>
<dbReference type="InterPro" id="IPR000702">
    <property type="entry name" value="Ribosomal_uL6-like"/>
</dbReference>
<accession>A0A2M8L3B7</accession>
<keyword evidence="2 5" id="KW-0687">Ribonucleoprotein</keyword>
<dbReference type="PANTHER" id="PTHR11655">
    <property type="entry name" value="60S/50S RIBOSOMAL PROTEIN L6/L9"/>
    <property type="match status" value="1"/>
</dbReference>
<name>A0A2M8L3B7_9BACT</name>
<evidence type="ECO:0000313" key="8">
    <source>
        <dbReference type="EMBL" id="PJE67372.1"/>
    </source>
</evidence>
<evidence type="ECO:0000313" key="9">
    <source>
        <dbReference type="Proteomes" id="UP000231474"/>
    </source>
</evidence>
<feature type="domain" description="Large ribosomal subunit protein uL6 alpha-beta" evidence="7">
    <location>
        <begin position="91"/>
        <end position="163"/>
    </location>
</feature>
<evidence type="ECO:0000259" key="7">
    <source>
        <dbReference type="Pfam" id="PF00347"/>
    </source>
</evidence>
<dbReference type="GO" id="GO:0002181">
    <property type="term" value="P:cytoplasmic translation"/>
    <property type="evidence" value="ECO:0007669"/>
    <property type="project" value="TreeGrafter"/>
</dbReference>
<proteinExistence type="inferred from homology"/>
<dbReference type="EMBL" id="PFEK01000055">
    <property type="protein sequence ID" value="PJE67372.1"/>
    <property type="molecule type" value="Genomic_DNA"/>
</dbReference>
<protein>
    <recommendedName>
        <fullName evidence="3 4">50S ribosomal protein L6</fullName>
    </recommendedName>
</protein>
<evidence type="ECO:0000256" key="6">
    <source>
        <dbReference type="RuleBase" id="RU003870"/>
    </source>
</evidence>
<comment type="caution">
    <text evidence="8">The sequence shown here is derived from an EMBL/GenBank/DDBJ whole genome shotgun (WGS) entry which is preliminary data.</text>
</comment>
<dbReference type="Gene3D" id="3.90.930.12">
    <property type="entry name" value="Ribosomal protein L6, alpha-beta domain"/>
    <property type="match status" value="2"/>
</dbReference>
<dbReference type="SUPFAM" id="SSF56053">
    <property type="entry name" value="Ribosomal protein L6"/>
    <property type="match status" value="2"/>
</dbReference>
<dbReference type="PRINTS" id="PR00059">
    <property type="entry name" value="RIBOSOMALL6"/>
</dbReference>
<dbReference type="InterPro" id="IPR020040">
    <property type="entry name" value="Ribosomal_uL6_a/b-dom"/>
</dbReference>
<dbReference type="Pfam" id="PF00347">
    <property type="entry name" value="Ribosomal_L6"/>
    <property type="match status" value="2"/>
</dbReference>
<dbReference type="PANTHER" id="PTHR11655:SF14">
    <property type="entry name" value="LARGE RIBOSOMAL SUBUNIT PROTEIN UL6M"/>
    <property type="match status" value="1"/>
</dbReference>